<dbReference type="AlphaFoldDB" id="A0A371CGV3"/>
<keyword evidence="3" id="KW-1185">Reference proteome</keyword>
<name>A0A371CGV3_9APHY</name>
<protein>
    <recommendedName>
        <fullName evidence="1">CxC2-like cysteine cluster KDZ transposase-associated domain-containing protein</fullName>
    </recommendedName>
</protein>
<dbReference type="EMBL" id="KZ857805">
    <property type="protein sequence ID" value="RDX39503.1"/>
    <property type="molecule type" value="Genomic_DNA"/>
</dbReference>
<evidence type="ECO:0000313" key="2">
    <source>
        <dbReference type="EMBL" id="RDX39503.1"/>
    </source>
</evidence>
<dbReference type="InterPro" id="IPR040521">
    <property type="entry name" value="KDZ"/>
</dbReference>
<organism evidence="2 3">
    <name type="scientific">Lentinus brumalis</name>
    <dbReference type="NCBI Taxonomy" id="2498619"/>
    <lineage>
        <taxon>Eukaryota</taxon>
        <taxon>Fungi</taxon>
        <taxon>Dikarya</taxon>
        <taxon>Basidiomycota</taxon>
        <taxon>Agaricomycotina</taxon>
        <taxon>Agaricomycetes</taxon>
        <taxon>Polyporales</taxon>
        <taxon>Polyporaceae</taxon>
        <taxon>Lentinus</taxon>
    </lineage>
</organism>
<evidence type="ECO:0000259" key="1">
    <source>
        <dbReference type="Pfam" id="PF18803"/>
    </source>
</evidence>
<proteinExistence type="predicted"/>
<dbReference type="STRING" id="139420.A0A371CGV3"/>
<feature type="domain" description="CxC2-like cysteine cluster KDZ transposase-associated" evidence="1">
    <location>
        <begin position="121"/>
        <end position="205"/>
    </location>
</feature>
<reference evidence="2 3" key="1">
    <citation type="journal article" date="2018" name="Biotechnol. Biofuels">
        <title>Integrative visual omics of the white-rot fungus Polyporus brumalis exposes the biotechnological potential of its oxidative enzymes for delignifying raw plant biomass.</title>
        <authorList>
            <person name="Miyauchi S."/>
            <person name="Rancon A."/>
            <person name="Drula E."/>
            <person name="Hage H."/>
            <person name="Chaduli D."/>
            <person name="Favel A."/>
            <person name="Grisel S."/>
            <person name="Henrissat B."/>
            <person name="Herpoel-Gimbert I."/>
            <person name="Ruiz-Duenas F.J."/>
            <person name="Chevret D."/>
            <person name="Hainaut M."/>
            <person name="Lin J."/>
            <person name="Wang M."/>
            <person name="Pangilinan J."/>
            <person name="Lipzen A."/>
            <person name="Lesage-Meessen L."/>
            <person name="Navarro D."/>
            <person name="Riley R."/>
            <person name="Grigoriev I.V."/>
            <person name="Zhou S."/>
            <person name="Raouche S."/>
            <person name="Rosso M.N."/>
        </authorList>
    </citation>
    <scope>NUCLEOTIDE SEQUENCE [LARGE SCALE GENOMIC DNA]</scope>
    <source>
        <strain evidence="2 3">BRFM 1820</strain>
    </source>
</reference>
<evidence type="ECO:0000313" key="3">
    <source>
        <dbReference type="Proteomes" id="UP000256964"/>
    </source>
</evidence>
<gene>
    <name evidence="2" type="ORF">OH76DRAFT_1367463</name>
</gene>
<dbReference type="OrthoDB" id="2793259at2759"/>
<sequence>MEELRDPYLDVLYQAEAGGDSAQCGSCGHPALWRCMDCMAVPKLCAGCMRTAHARLPFHRIEFWAVDHYTTAWLRMVGVRILLGHSGQACPTSAAFARNAVYRREPPCPAPASANSVRPTPAPPSARSMVIVDTSGVHEIPVAFCSCPDAPSPDLQLLQMGLYPATSRRPETAFTFRVLDHFLLTNKVCKTPAMTYYMQLRRTTNPLFPHMVPDRYRDLLRVSRQWRNLKARKATAVGFEDTPQPTRGSFAVRCPACPWIGVNMPDGWENDADPWKHGASAIMDGNFGAQHQAMKRPENDIRLADGHGFMVTSGPYKDHLKSAKQYRQTLECNEHRAVIAAAQERAPLESTGIGAAACSRHGFFFPHCVVDFQKGEQQKNMDYCLFWVGQNLAGVLLLLVLYDIWCHYWVHLLRRFSDSPALSFPPGMVISGGIGQFHVHAHRRECYPRFSP</sequence>
<dbReference type="InterPro" id="IPR041457">
    <property type="entry name" value="CxC2_KDZ-assoc"/>
</dbReference>
<accession>A0A371CGV3</accession>
<dbReference type="Pfam" id="PF18758">
    <property type="entry name" value="KDZ"/>
    <property type="match status" value="1"/>
</dbReference>
<dbReference type="Pfam" id="PF18803">
    <property type="entry name" value="CxC2"/>
    <property type="match status" value="1"/>
</dbReference>
<feature type="non-terminal residue" evidence="2">
    <location>
        <position position="1"/>
    </location>
</feature>
<dbReference type="Proteomes" id="UP000256964">
    <property type="component" value="Unassembled WGS sequence"/>
</dbReference>